<dbReference type="Gene3D" id="2.40.10.10">
    <property type="entry name" value="Trypsin-like serine proteases"/>
    <property type="match status" value="2"/>
</dbReference>
<evidence type="ECO:0000259" key="3">
    <source>
        <dbReference type="PROSITE" id="PS50240"/>
    </source>
</evidence>
<dbReference type="InterPro" id="IPR018114">
    <property type="entry name" value="TRYPSIN_HIS"/>
</dbReference>
<feature type="domain" description="Peptidase S1" evidence="3">
    <location>
        <begin position="46"/>
        <end position="336"/>
    </location>
</feature>
<dbReference type="EMBL" id="UFQS01001105">
    <property type="protein sequence ID" value="SSX09030.1"/>
    <property type="molecule type" value="Genomic_DNA"/>
</dbReference>
<reference evidence="5" key="2">
    <citation type="submission" date="2018-07" db="EMBL/GenBank/DDBJ databases">
        <authorList>
            <person name="Quirk P.G."/>
            <person name="Krulwich T.A."/>
        </authorList>
    </citation>
    <scope>NUCLEOTIDE SEQUENCE</scope>
</reference>
<reference evidence="4" key="1">
    <citation type="submission" date="2018-04" db="EMBL/GenBank/DDBJ databases">
        <authorList>
            <person name="Go L.Y."/>
            <person name="Mitchell J.A."/>
        </authorList>
    </citation>
    <scope>NUCLEOTIDE SEQUENCE</scope>
    <source>
        <tissue evidence="4">Whole organism</tissue>
    </source>
</reference>
<organism evidence="5">
    <name type="scientific">Culicoides sonorensis</name>
    <name type="common">Biting midge</name>
    <dbReference type="NCBI Taxonomy" id="179676"/>
    <lineage>
        <taxon>Eukaryota</taxon>
        <taxon>Metazoa</taxon>
        <taxon>Ecdysozoa</taxon>
        <taxon>Arthropoda</taxon>
        <taxon>Hexapoda</taxon>
        <taxon>Insecta</taxon>
        <taxon>Pterygota</taxon>
        <taxon>Neoptera</taxon>
        <taxon>Endopterygota</taxon>
        <taxon>Diptera</taxon>
        <taxon>Nematocera</taxon>
        <taxon>Chironomoidea</taxon>
        <taxon>Ceratopogonidae</taxon>
        <taxon>Ceratopogoninae</taxon>
        <taxon>Culicoides</taxon>
        <taxon>Monoculicoides</taxon>
    </lineage>
</organism>
<dbReference type="InterPro" id="IPR043504">
    <property type="entry name" value="Peptidase_S1_PA_chymotrypsin"/>
</dbReference>
<evidence type="ECO:0000313" key="5">
    <source>
        <dbReference type="EMBL" id="SSX28941.1"/>
    </source>
</evidence>
<name>A0A336MHN2_CULSO</name>
<proteinExistence type="inferred from homology"/>
<dbReference type="InterPro" id="IPR001254">
    <property type="entry name" value="Trypsin_dom"/>
</dbReference>
<dbReference type="VEuPathDB" id="VectorBase:CSON000675"/>
<sequence length="356" mass="41177">MLAFFYIFLLAISFFPNSKGWQSLDECFPKYPFNISTIYYHPGHAGQNGYIIRSIEEYPHAAALGWTQQNTNDIEWRCGGFLISDDTIITAAHCTFDRNRVAPDIVRLGGINDHREYVNFDVVSQRNSTGVIISNEFVLTSVQALMNKRPMNEISLGKPYTIERIYNHPKFNPNLPYKNDIALLKFKDRIDYSNRSSEEPQYFPFCVPSNIAYERIYIDGKIFYDEGIQKKPFETKFKACTEIMDFDFLDIDPNNFFCFEGEKYLQVPNYCNIPLGSPIFMLKPHYEGPIIEFGIENGRHTTRPSIIGFVAYNKDCGPILATKVSAYKNWIENIVYNSGNHKIIFYDPDSQTYVNI</sequence>
<dbReference type="InterPro" id="IPR001314">
    <property type="entry name" value="Peptidase_S1A"/>
</dbReference>
<dbReference type="AlphaFoldDB" id="A0A336MHN2"/>
<gene>
    <name evidence="5" type="primary">CSON000675</name>
</gene>
<dbReference type="PROSITE" id="PS50240">
    <property type="entry name" value="TRYPSIN_DOM"/>
    <property type="match status" value="1"/>
</dbReference>
<comment type="similarity">
    <text evidence="1">Belongs to the peptidase S1 family. CLIP subfamily.</text>
</comment>
<dbReference type="GO" id="GO:0004252">
    <property type="term" value="F:serine-type endopeptidase activity"/>
    <property type="evidence" value="ECO:0007669"/>
    <property type="project" value="InterPro"/>
</dbReference>
<dbReference type="GO" id="GO:0006508">
    <property type="term" value="P:proteolysis"/>
    <property type="evidence" value="ECO:0007669"/>
    <property type="project" value="InterPro"/>
</dbReference>
<evidence type="ECO:0000313" key="4">
    <source>
        <dbReference type="EMBL" id="SSX09030.1"/>
    </source>
</evidence>
<dbReference type="InterPro" id="IPR009003">
    <property type="entry name" value="Peptidase_S1_PA"/>
</dbReference>
<accession>A0A336MHN2</accession>
<evidence type="ECO:0000256" key="2">
    <source>
        <dbReference type="SAM" id="SignalP"/>
    </source>
</evidence>
<feature type="chain" id="PRO_5033343186" evidence="2">
    <location>
        <begin position="21"/>
        <end position="356"/>
    </location>
</feature>
<protein>
    <submittedName>
        <fullName evidence="5">CSON000675 protein</fullName>
    </submittedName>
</protein>
<dbReference type="EMBL" id="UFQT01001105">
    <property type="protein sequence ID" value="SSX28941.1"/>
    <property type="molecule type" value="Genomic_DNA"/>
</dbReference>
<dbReference type="Pfam" id="PF00089">
    <property type="entry name" value="Trypsin"/>
    <property type="match status" value="2"/>
</dbReference>
<keyword evidence="2" id="KW-0732">Signal</keyword>
<feature type="signal peptide" evidence="2">
    <location>
        <begin position="1"/>
        <end position="20"/>
    </location>
</feature>
<dbReference type="InterPro" id="IPR051333">
    <property type="entry name" value="CLIP_Serine_Protease"/>
</dbReference>
<dbReference type="SMART" id="SM00020">
    <property type="entry name" value="Tryp_SPc"/>
    <property type="match status" value="1"/>
</dbReference>
<dbReference type="PANTHER" id="PTHR24260:SF132">
    <property type="entry name" value="PEPTIDASE S1 DOMAIN-CONTAINING PROTEIN"/>
    <property type="match status" value="1"/>
</dbReference>
<evidence type="ECO:0000256" key="1">
    <source>
        <dbReference type="ARBA" id="ARBA00024195"/>
    </source>
</evidence>
<dbReference type="PANTHER" id="PTHR24260">
    <property type="match status" value="1"/>
</dbReference>
<dbReference type="SUPFAM" id="SSF50494">
    <property type="entry name" value="Trypsin-like serine proteases"/>
    <property type="match status" value="1"/>
</dbReference>
<dbReference type="PRINTS" id="PR00722">
    <property type="entry name" value="CHYMOTRYPSIN"/>
</dbReference>
<dbReference type="PROSITE" id="PS00134">
    <property type="entry name" value="TRYPSIN_HIS"/>
    <property type="match status" value="1"/>
</dbReference>